<dbReference type="Proteomes" id="UP001628193">
    <property type="component" value="Unassembled WGS sequence"/>
</dbReference>
<dbReference type="Pfam" id="PF01381">
    <property type="entry name" value="HTH_3"/>
    <property type="match status" value="1"/>
</dbReference>
<dbReference type="RefSeq" id="WP_420906044.1">
    <property type="nucleotide sequence ID" value="NZ_BAAFGK010000004.1"/>
</dbReference>
<name>A0ABQ0CBW8_9PROT</name>
<accession>A0ABQ0CBW8</accession>
<gene>
    <name evidence="2" type="ORF">SIID45300_02718</name>
</gene>
<dbReference type="SUPFAM" id="SSF47413">
    <property type="entry name" value="lambda repressor-like DNA-binding domains"/>
    <property type="match status" value="1"/>
</dbReference>
<protein>
    <recommendedName>
        <fullName evidence="1">HTH cro/C1-type domain-containing protein</fullName>
    </recommendedName>
</protein>
<dbReference type="PROSITE" id="PS50943">
    <property type="entry name" value="HTH_CROC1"/>
    <property type="match status" value="1"/>
</dbReference>
<evidence type="ECO:0000313" key="3">
    <source>
        <dbReference type="Proteomes" id="UP001628193"/>
    </source>
</evidence>
<dbReference type="InterPro" id="IPR001387">
    <property type="entry name" value="Cro/C1-type_HTH"/>
</dbReference>
<evidence type="ECO:0000313" key="2">
    <source>
        <dbReference type="EMBL" id="GAB0058369.1"/>
    </source>
</evidence>
<dbReference type="EMBL" id="BAAFGK010000004">
    <property type="protein sequence ID" value="GAB0058369.1"/>
    <property type="molecule type" value="Genomic_DNA"/>
</dbReference>
<organism evidence="2 3">
    <name type="scientific">Candidatus Magnetaquiglobus chichijimensis</name>
    <dbReference type="NCBI Taxonomy" id="3141448"/>
    <lineage>
        <taxon>Bacteria</taxon>
        <taxon>Pseudomonadati</taxon>
        <taxon>Pseudomonadota</taxon>
        <taxon>Magnetococcia</taxon>
        <taxon>Magnetococcales</taxon>
        <taxon>Candidatus Magnetaquicoccaceae</taxon>
        <taxon>Candidatus Magnetaquiglobus</taxon>
    </lineage>
</organism>
<dbReference type="CDD" id="cd00093">
    <property type="entry name" value="HTH_XRE"/>
    <property type="match status" value="1"/>
</dbReference>
<evidence type="ECO:0000259" key="1">
    <source>
        <dbReference type="PROSITE" id="PS50943"/>
    </source>
</evidence>
<sequence>MSTISFADLFAEAEKYDDYWKERVILDFTTDLYQAMLKKKLSKKEFAALLGVSPPQVSKIFRGEGNFTVESMVRWANALDCQLRVHVGPKGKNVRMCDASDGYCCYASSASSEWNPIETTLTTKPEATLTYQPQGTTTLDDAKRIAA</sequence>
<proteinExistence type="predicted"/>
<feature type="domain" description="HTH cro/C1-type" evidence="1">
    <location>
        <begin position="32"/>
        <end position="86"/>
    </location>
</feature>
<dbReference type="InterPro" id="IPR010982">
    <property type="entry name" value="Lambda_DNA-bd_dom_sf"/>
</dbReference>
<dbReference type="SMART" id="SM00530">
    <property type="entry name" value="HTH_XRE"/>
    <property type="match status" value="1"/>
</dbReference>
<comment type="caution">
    <text evidence="2">The sequence shown here is derived from an EMBL/GenBank/DDBJ whole genome shotgun (WGS) entry which is preliminary data.</text>
</comment>
<reference evidence="2 3" key="1">
    <citation type="submission" date="2024-09" db="EMBL/GenBank/DDBJ databases">
        <title>Draft genome sequence of Candidatus Magnetaquicoccaceae bacterium FCR-1.</title>
        <authorList>
            <person name="Shimoshige H."/>
            <person name="Shimamura S."/>
            <person name="Taoka A."/>
            <person name="Kobayashi H."/>
            <person name="Maekawa T."/>
        </authorList>
    </citation>
    <scope>NUCLEOTIDE SEQUENCE [LARGE SCALE GENOMIC DNA]</scope>
    <source>
        <strain evidence="2 3">FCR-1</strain>
    </source>
</reference>
<dbReference type="Gene3D" id="1.10.260.40">
    <property type="entry name" value="lambda repressor-like DNA-binding domains"/>
    <property type="match status" value="1"/>
</dbReference>
<keyword evidence="3" id="KW-1185">Reference proteome</keyword>